<evidence type="ECO:0000256" key="1">
    <source>
        <dbReference type="SAM" id="Phobius"/>
    </source>
</evidence>
<dbReference type="AlphaFoldDB" id="A0A1F7IHJ8"/>
<sequence>MILKNIELPESVYSFLQNEFMKIRFVGVIVPAFFGFHSAQWLKPNHKELMIRKNLLEQISSGQVRAGYLGMKDSFIMLAESVEYKLLIPTEEELKKMLSGQLEEM</sequence>
<organism evidence="2 3">
    <name type="scientific">Candidatus Roizmanbacteria bacterium RIFCSPLOWO2_01_FULL_35_13</name>
    <dbReference type="NCBI Taxonomy" id="1802055"/>
    <lineage>
        <taxon>Bacteria</taxon>
        <taxon>Candidatus Roizmaniibacteriota</taxon>
    </lineage>
</organism>
<keyword evidence="1" id="KW-0472">Membrane</keyword>
<name>A0A1F7IHJ8_9BACT</name>
<dbReference type="Proteomes" id="UP000179270">
    <property type="component" value="Unassembled WGS sequence"/>
</dbReference>
<dbReference type="EMBL" id="MGAF01000004">
    <property type="protein sequence ID" value="OGK42837.1"/>
    <property type="molecule type" value="Genomic_DNA"/>
</dbReference>
<evidence type="ECO:0000313" key="2">
    <source>
        <dbReference type="EMBL" id="OGK42837.1"/>
    </source>
</evidence>
<protein>
    <submittedName>
        <fullName evidence="2">Uncharacterized protein</fullName>
    </submittedName>
</protein>
<proteinExistence type="predicted"/>
<dbReference type="STRING" id="1802055.A3A74_01360"/>
<keyword evidence="1" id="KW-1133">Transmembrane helix</keyword>
<evidence type="ECO:0000313" key="3">
    <source>
        <dbReference type="Proteomes" id="UP000179270"/>
    </source>
</evidence>
<comment type="caution">
    <text evidence="2">The sequence shown here is derived from an EMBL/GenBank/DDBJ whole genome shotgun (WGS) entry which is preliminary data.</text>
</comment>
<feature type="transmembrane region" description="Helical" evidence="1">
    <location>
        <begin position="23"/>
        <end position="42"/>
    </location>
</feature>
<keyword evidence="1" id="KW-0812">Transmembrane</keyword>
<reference evidence="2 3" key="1">
    <citation type="journal article" date="2016" name="Nat. Commun.">
        <title>Thousands of microbial genomes shed light on interconnected biogeochemical processes in an aquifer system.</title>
        <authorList>
            <person name="Anantharaman K."/>
            <person name="Brown C.T."/>
            <person name="Hug L.A."/>
            <person name="Sharon I."/>
            <person name="Castelle C.J."/>
            <person name="Probst A.J."/>
            <person name="Thomas B.C."/>
            <person name="Singh A."/>
            <person name="Wilkins M.J."/>
            <person name="Karaoz U."/>
            <person name="Brodie E.L."/>
            <person name="Williams K.H."/>
            <person name="Hubbard S.S."/>
            <person name="Banfield J.F."/>
        </authorList>
    </citation>
    <scope>NUCLEOTIDE SEQUENCE [LARGE SCALE GENOMIC DNA]</scope>
</reference>
<gene>
    <name evidence="2" type="ORF">A3A74_01360</name>
</gene>
<accession>A0A1F7IHJ8</accession>